<feature type="region of interest" description="Disordered" evidence="1">
    <location>
        <begin position="260"/>
        <end position="280"/>
    </location>
</feature>
<evidence type="ECO:0000313" key="3">
    <source>
        <dbReference type="Proteomes" id="UP000020825"/>
    </source>
</evidence>
<name>X8CNJ4_MYCIT</name>
<evidence type="ECO:0000313" key="2">
    <source>
        <dbReference type="EMBL" id="EUA57043.1"/>
    </source>
</evidence>
<feature type="region of interest" description="Disordered" evidence="1">
    <location>
        <begin position="106"/>
        <end position="143"/>
    </location>
</feature>
<organism evidence="2 3">
    <name type="scientific">Mycobacterium intracellulare 1956</name>
    <dbReference type="NCBI Taxonomy" id="1299331"/>
    <lineage>
        <taxon>Bacteria</taxon>
        <taxon>Bacillati</taxon>
        <taxon>Actinomycetota</taxon>
        <taxon>Actinomycetes</taxon>
        <taxon>Mycobacteriales</taxon>
        <taxon>Mycobacteriaceae</taxon>
        <taxon>Mycobacterium</taxon>
        <taxon>Mycobacterium avium complex (MAC)</taxon>
    </lineage>
</organism>
<feature type="region of interest" description="Disordered" evidence="1">
    <location>
        <begin position="1"/>
        <end position="84"/>
    </location>
</feature>
<sequence>MRLRLDRRQQRQARDLGDLDRAQSARRRAPHHQADVGIAGGQDRRHRGGRRARTHVTAADDHDQIGGAQGGLGRVGEAAGQVADHGDRPATAGLDDGVHRPGVHLVPAPRSGQHADAAVSRQRIAHRRPGEPPTPQRQVRPAQARRVFATEQQFDAATPRVEVHQQRIGGGLSKGDRERRGAGPAAASDDGHGVAARPVVARRLGGFGERTNQGGRLPGQSQHVLGADAHGGRPRRRLGLAHRQHGHVIAAWQRPALAPRGRPRVQHDGRRRRPGLATHRRRVAGMHQPHPGRGRHPLHLGAQFGLRQHRQHTRVMGALCSGSASHPPTVQRPNLAHQSQTRIWG</sequence>
<feature type="region of interest" description="Disordered" evidence="1">
    <location>
        <begin position="323"/>
        <end position="345"/>
    </location>
</feature>
<proteinExistence type="predicted"/>
<dbReference type="AlphaFoldDB" id="X8CNJ4"/>
<dbReference type="Proteomes" id="UP000020825">
    <property type="component" value="Unassembled WGS sequence"/>
</dbReference>
<dbReference type="PATRIC" id="fig|1299331.3.peg.158"/>
<feature type="compositionally biased region" description="Basic residues" evidence="1">
    <location>
        <begin position="44"/>
        <end position="54"/>
    </location>
</feature>
<protein>
    <submittedName>
        <fullName evidence="2">Putative septum site determining protein</fullName>
    </submittedName>
</protein>
<feature type="region of interest" description="Disordered" evidence="1">
    <location>
        <begin position="155"/>
        <end position="195"/>
    </location>
</feature>
<dbReference type="EMBL" id="JAOG01000001">
    <property type="protein sequence ID" value="EUA57043.1"/>
    <property type="molecule type" value="Genomic_DNA"/>
</dbReference>
<feature type="compositionally biased region" description="Polar residues" evidence="1">
    <location>
        <begin position="210"/>
        <end position="223"/>
    </location>
</feature>
<feature type="compositionally biased region" description="Basic and acidic residues" evidence="1">
    <location>
        <begin position="1"/>
        <end position="23"/>
    </location>
</feature>
<accession>X8CNJ4</accession>
<feature type="region of interest" description="Disordered" evidence="1">
    <location>
        <begin position="209"/>
        <end position="232"/>
    </location>
</feature>
<reference evidence="2 3" key="1">
    <citation type="submission" date="2013-12" db="EMBL/GenBank/DDBJ databases">
        <authorList>
            <person name="Zelazny A."/>
            <person name="Olivier K."/>
            <person name="Holland S."/>
            <person name="Lenaerts A."/>
            <person name="Ordway D."/>
            <person name="DeGroote M.A."/>
            <person name="Parker T."/>
            <person name="Sizemore C."/>
            <person name="Tallon L.J."/>
            <person name="Sadzewicz L.K."/>
            <person name="Sengamalay N."/>
            <person name="Fraser C.M."/>
            <person name="Hine E."/>
            <person name="Shefchek K.A."/>
            <person name="Das S.P."/>
            <person name="Tettelin H."/>
        </authorList>
    </citation>
    <scope>NUCLEOTIDE SEQUENCE [LARGE SCALE GENOMIC DNA]</scope>
    <source>
        <strain evidence="2 3">1956</strain>
    </source>
</reference>
<feature type="compositionally biased region" description="Basic residues" evidence="1">
    <location>
        <begin position="261"/>
        <end position="280"/>
    </location>
</feature>
<evidence type="ECO:0000256" key="1">
    <source>
        <dbReference type="SAM" id="MobiDB-lite"/>
    </source>
</evidence>
<gene>
    <name evidence="2" type="ORF">I550_0161</name>
</gene>
<comment type="caution">
    <text evidence="2">The sequence shown here is derived from an EMBL/GenBank/DDBJ whole genome shotgun (WGS) entry which is preliminary data.</text>
</comment>